<feature type="transmembrane region" description="Helical" evidence="6">
    <location>
        <begin position="131"/>
        <end position="149"/>
    </location>
</feature>
<keyword evidence="5 6" id="KW-0472">Membrane</keyword>
<keyword evidence="2" id="KW-1003">Cell membrane</keyword>
<dbReference type="Proteomes" id="UP000777173">
    <property type="component" value="Unassembled WGS sequence"/>
</dbReference>
<feature type="transmembrane region" description="Helical" evidence="6">
    <location>
        <begin position="161"/>
        <end position="182"/>
    </location>
</feature>
<evidence type="ECO:0000256" key="1">
    <source>
        <dbReference type="ARBA" id="ARBA00004651"/>
    </source>
</evidence>
<dbReference type="EMBL" id="VVZE01000001">
    <property type="protein sequence ID" value="KAA5388514.1"/>
    <property type="molecule type" value="Genomic_DNA"/>
</dbReference>
<dbReference type="Proteomes" id="UP000283678">
    <property type="component" value="Unassembled WGS sequence"/>
</dbReference>
<organism evidence="9 18">
    <name type="scientific">Phocaeicola dorei</name>
    <dbReference type="NCBI Taxonomy" id="357276"/>
    <lineage>
        <taxon>Bacteria</taxon>
        <taxon>Pseudomonadati</taxon>
        <taxon>Bacteroidota</taxon>
        <taxon>Bacteroidia</taxon>
        <taxon>Bacteroidales</taxon>
        <taxon>Bacteroidaceae</taxon>
        <taxon>Phocaeicola</taxon>
    </lineage>
</organism>
<reference evidence="13 15" key="1">
    <citation type="submission" date="2018-08" db="EMBL/GenBank/DDBJ databases">
        <title>A genome reference for cultivated species of the human gut microbiota.</title>
        <authorList>
            <person name="Zou Y."/>
            <person name="Xue W."/>
            <person name="Luo G."/>
        </authorList>
    </citation>
    <scope>NUCLEOTIDE SEQUENCE [LARGE SCALE GENOMIC DNA]</scope>
    <source>
        <strain evidence="13 15">AF14-1AC</strain>
    </source>
</reference>
<dbReference type="EMBL" id="VVZV01000001">
    <property type="protein sequence ID" value="KAA5324812.1"/>
    <property type="molecule type" value="Genomic_DNA"/>
</dbReference>
<dbReference type="Proteomes" id="UP000294834">
    <property type="component" value="Unassembled WGS sequence"/>
</dbReference>
<reference evidence="11" key="4">
    <citation type="submission" date="2021-06" db="EMBL/GenBank/DDBJ databases">
        <title>Collection of gut derived symbiotic bacterial strains cultured from healthy donors.</title>
        <authorList>
            <person name="Lin H."/>
            <person name="Littmann E."/>
            <person name="Pamer E.G."/>
        </authorList>
    </citation>
    <scope>NUCLEOTIDE SEQUENCE</scope>
    <source>
        <strain evidence="11">MSK.5.10</strain>
    </source>
</reference>
<keyword evidence="3 6" id="KW-0812">Transmembrane</keyword>
<evidence type="ECO:0000313" key="14">
    <source>
        <dbReference type="EMBL" id="TDB07020.1"/>
    </source>
</evidence>
<evidence type="ECO:0000256" key="3">
    <source>
        <dbReference type="ARBA" id="ARBA00022692"/>
    </source>
</evidence>
<reference evidence="17 18" key="2">
    <citation type="journal article" date="2019" name="Nat. Med.">
        <title>A library of human gut bacterial isolates paired with longitudinal multiomics data enables mechanistic microbiome research.</title>
        <authorList>
            <person name="Poyet M."/>
            <person name="Groussin M."/>
            <person name="Gibbons S.M."/>
            <person name="Avila-Pacheco J."/>
            <person name="Jiang X."/>
            <person name="Kearney S.M."/>
            <person name="Perrotta A.R."/>
            <person name="Berdy B."/>
            <person name="Zhao S."/>
            <person name="Lieberman T.D."/>
            <person name="Swanson P.K."/>
            <person name="Smith M."/>
            <person name="Roesemann S."/>
            <person name="Alexander J.E."/>
            <person name="Rich S.A."/>
            <person name="Livny J."/>
            <person name="Vlamakis H."/>
            <person name="Clish C."/>
            <person name="Bullock K."/>
            <person name="Deik A."/>
            <person name="Scott J."/>
            <person name="Pierce K.A."/>
            <person name="Xavier R.J."/>
            <person name="Alm E.J."/>
        </authorList>
    </citation>
    <scope>NUCLEOTIDE SEQUENCE [LARGE SCALE GENOMIC DNA]</scope>
    <source>
        <strain evidence="9 18">BIOML-A1</strain>
        <strain evidence="7 19">BIOML-A25</strain>
        <strain evidence="10 17">BIOML-A4</strain>
        <strain evidence="8">BIOML-A8</strain>
    </source>
</reference>
<feature type="transmembrane region" description="Helical" evidence="6">
    <location>
        <begin position="315"/>
        <end position="339"/>
    </location>
</feature>
<dbReference type="EMBL" id="SLTX01000001">
    <property type="protein sequence ID" value="TDB07020.1"/>
    <property type="molecule type" value="Genomic_DNA"/>
</dbReference>
<feature type="transmembrane region" description="Helical" evidence="6">
    <location>
        <begin position="405"/>
        <end position="426"/>
    </location>
</feature>
<feature type="transmembrane region" description="Helical" evidence="6">
    <location>
        <begin position="438"/>
        <end position="460"/>
    </location>
</feature>
<reference evidence="12" key="5">
    <citation type="submission" date="2023-10" db="EMBL/GenBank/DDBJ databases">
        <title>Genome of Potential pathogenic bacteria in Crohn's disease.</title>
        <authorList>
            <person name="Rodriguez-Palacios A."/>
        </authorList>
    </citation>
    <scope>NUCLEOTIDE SEQUENCE</scope>
    <source>
        <strain evidence="12">CavFT-hAR62</strain>
    </source>
</reference>
<dbReference type="RefSeq" id="WP_011965581.1">
    <property type="nucleotide sequence ID" value="NZ_BAABZF010000001.1"/>
</dbReference>
<evidence type="ECO:0000313" key="17">
    <source>
        <dbReference type="Proteomes" id="UP000441162"/>
    </source>
</evidence>
<protein>
    <submittedName>
        <fullName evidence="9">Lipopolysaccharide biosynthesis protein</fullName>
    </submittedName>
</protein>
<feature type="transmembrane region" description="Helical" evidence="6">
    <location>
        <begin position="16"/>
        <end position="33"/>
    </location>
</feature>
<evidence type="ECO:0000313" key="11">
    <source>
        <dbReference type="EMBL" id="MBV3122943.1"/>
    </source>
</evidence>
<comment type="subcellular location">
    <subcellularLocation>
        <location evidence="1">Cell membrane</location>
        <topology evidence="1">Multi-pass membrane protein</topology>
    </subcellularLocation>
</comment>
<dbReference type="Proteomes" id="UP001181086">
    <property type="component" value="Unassembled WGS sequence"/>
</dbReference>
<evidence type="ECO:0000313" key="13">
    <source>
        <dbReference type="EMBL" id="RGV70013.1"/>
    </source>
</evidence>
<dbReference type="Proteomes" id="UP000481700">
    <property type="component" value="Unassembled WGS sequence"/>
</dbReference>
<sequence length="512" mass="57662">MKNPAENNKRVAKNTLFLYFRMILIMLVTLYTSRGVLAELGIDDYGIYNVVGGVVLMFSFLNSCMSTATQRFLTFELGRGDTDKLKNVFAAALNIHIAIGILIIFLAETIGLWFVNEKLVIPDNRIAAANWVYQFSILTFCINIIQVPYNAVLIAHEKMNVYAYISILEALLKLGIVYLLVIVSADKLIVYGMLVFAVQLIIRIVYQMYCRRHYEESRFKLFWDKALYQQMSGFAGWNLFGSVAWLVRDQGTNIVLNLFFGPAINAARGVASQVSNAVMGFISNFQVALNPQITKDYATGNITGMERLSYLGIKYSFLILFMMAFPLCLNIDYVLHLWLVDVPDYAALFIILIMIDALCGTLFGTPFMTSLSATGWIRNYQIVVSCIILCIFPIGYIALKFGCSASSVFYISIFFTLIAGFVRFLFCRSLIGYSLKKLIKDVLSPVAGVTVLSLPLPVFIKYHFLEAQTLGNFISLCIITAIVTMTISWFIGLKKTERNTLISVVKNKLHKK</sequence>
<name>A0A0K2HJG1_9BACT</name>
<dbReference type="PANTHER" id="PTHR30250:SF26">
    <property type="entry name" value="PSMA PROTEIN"/>
    <property type="match status" value="1"/>
</dbReference>
<feature type="transmembrane region" description="Helical" evidence="6">
    <location>
        <begin position="88"/>
        <end position="115"/>
    </location>
</feature>
<evidence type="ECO:0000313" key="16">
    <source>
        <dbReference type="Proteomes" id="UP000294834"/>
    </source>
</evidence>
<accession>A0A0K2HJG1</accession>
<dbReference type="InterPro" id="IPR050833">
    <property type="entry name" value="Poly_Biosynth_Transport"/>
</dbReference>
<evidence type="ECO:0000313" key="15">
    <source>
        <dbReference type="Proteomes" id="UP000283678"/>
    </source>
</evidence>
<feature type="transmembrane region" description="Helical" evidence="6">
    <location>
        <begin position="380"/>
        <end position="399"/>
    </location>
</feature>
<dbReference type="KEGG" id="bdh:GV66_12595"/>
<proteinExistence type="predicted"/>
<dbReference type="EMBL" id="JAWDEV010000007">
    <property type="protein sequence ID" value="MDU0269838.1"/>
    <property type="molecule type" value="Genomic_DNA"/>
</dbReference>
<reference evidence="14 16" key="3">
    <citation type="journal article" date="2019" name="Nat. Microbiol.">
        <title>Genomic variation and strain-specific functional adaptation in the human gut microbiome during early life.</title>
        <authorList>
            <person name="Vatanen T."/>
            <person name="Plichta D.R."/>
            <person name="Somani J."/>
            <person name="Munch P.C."/>
            <person name="Arthur T.D."/>
            <person name="Hall A.B."/>
            <person name="Rudolf S."/>
            <person name="Oakeley E.J."/>
            <person name="Ke X."/>
            <person name="Young R.A."/>
            <person name="Haiser H.J."/>
            <person name="Kolde R."/>
            <person name="Yassour M."/>
            <person name="Luopajarvi K."/>
            <person name="Siljander H."/>
            <person name="Virtanen S.M."/>
            <person name="Ilonen J."/>
            <person name="Uibo R."/>
            <person name="Tillmann V."/>
            <person name="Mokurov S."/>
            <person name="Dorshakova N."/>
            <person name="Porter J.A."/>
            <person name="McHardy A.C."/>
            <person name="Lahdesmaki H."/>
            <person name="Vlamakis H."/>
            <person name="Huttenhower C."/>
            <person name="Knip M."/>
            <person name="Xavier R.J."/>
        </authorList>
    </citation>
    <scope>NUCLEOTIDE SEQUENCE [LARGE SCALE GENOMIC DNA]</scope>
    <source>
        <strain evidence="14 16">RJX1052</strain>
    </source>
</reference>
<keyword evidence="4 6" id="KW-1133">Transmembrane helix</keyword>
<dbReference type="GO" id="GO:0005886">
    <property type="term" value="C:plasma membrane"/>
    <property type="evidence" value="ECO:0007669"/>
    <property type="project" value="UniProtKB-SubCell"/>
</dbReference>
<evidence type="ECO:0000313" key="18">
    <source>
        <dbReference type="Proteomes" id="UP000481616"/>
    </source>
</evidence>
<dbReference type="Proteomes" id="UP000441162">
    <property type="component" value="Unassembled WGS sequence"/>
</dbReference>
<feature type="transmembrane region" description="Helical" evidence="6">
    <location>
        <begin position="45"/>
        <end position="68"/>
    </location>
</feature>
<evidence type="ECO:0000256" key="6">
    <source>
        <dbReference type="SAM" id="Phobius"/>
    </source>
</evidence>
<evidence type="ECO:0000313" key="19">
    <source>
        <dbReference type="Proteomes" id="UP000481700"/>
    </source>
</evidence>
<evidence type="ECO:0000313" key="7">
    <source>
        <dbReference type="EMBL" id="KAA5324812.1"/>
    </source>
</evidence>
<gene>
    <name evidence="13" type="ORF">DWW04_20420</name>
    <name evidence="14" type="ORF">E1J06_06120</name>
    <name evidence="8" type="ORF">F2Y44_02005</name>
    <name evidence="10" type="ORF">F2Y51_23360</name>
    <name evidence="9" type="ORF">F2Y58_23645</name>
    <name evidence="7" type="ORF">F2Z07_00155</name>
    <name evidence="11" type="ORF">KSU80_07090</name>
    <name evidence="12" type="ORF">RVH45_07970</name>
</gene>
<dbReference type="EMBL" id="QRZL01000031">
    <property type="protein sequence ID" value="RGV70013.1"/>
    <property type="molecule type" value="Genomic_DNA"/>
</dbReference>
<evidence type="ECO:0000313" key="8">
    <source>
        <dbReference type="EMBL" id="KAA5388514.1"/>
    </source>
</evidence>
<feature type="transmembrane region" description="Helical" evidence="6">
    <location>
        <begin position="472"/>
        <end position="493"/>
    </location>
</feature>
<dbReference type="GeneID" id="5303355"/>
<evidence type="ECO:0000313" key="12">
    <source>
        <dbReference type="EMBL" id="MDU0269838.1"/>
    </source>
</evidence>
<evidence type="ECO:0000313" key="9">
    <source>
        <dbReference type="EMBL" id="KAA5391586.1"/>
    </source>
</evidence>
<dbReference type="EMBL" id="VVYY01000041">
    <property type="protein sequence ID" value="KAA5391586.1"/>
    <property type="molecule type" value="Genomic_DNA"/>
</dbReference>
<dbReference type="Proteomes" id="UP000481616">
    <property type="component" value="Unassembled WGS sequence"/>
</dbReference>
<evidence type="ECO:0000256" key="5">
    <source>
        <dbReference type="ARBA" id="ARBA00023136"/>
    </source>
</evidence>
<dbReference type="AlphaFoldDB" id="A0A0K2HJG1"/>
<evidence type="ECO:0000256" key="2">
    <source>
        <dbReference type="ARBA" id="ARBA00022475"/>
    </source>
</evidence>
<evidence type="ECO:0000256" key="4">
    <source>
        <dbReference type="ARBA" id="ARBA00022989"/>
    </source>
</evidence>
<feature type="transmembrane region" description="Helical" evidence="6">
    <location>
        <begin position="345"/>
        <end position="368"/>
    </location>
</feature>
<dbReference type="EMBL" id="VVZA01000042">
    <property type="protein sequence ID" value="KAA5401099.1"/>
    <property type="molecule type" value="Genomic_DNA"/>
</dbReference>
<dbReference type="PANTHER" id="PTHR30250">
    <property type="entry name" value="PST FAMILY PREDICTED COLANIC ACID TRANSPORTER"/>
    <property type="match status" value="1"/>
</dbReference>
<evidence type="ECO:0000313" key="10">
    <source>
        <dbReference type="EMBL" id="KAA5401099.1"/>
    </source>
</evidence>
<dbReference type="EMBL" id="JAHOAX010000005">
    <property type="protein sequence ID" value="MBV3122943.1"/>
    <property type="molecule type" value="Genomic_DNA"/>
</dbReference>
<feature type="transmembrane region" description="Helical" evidence="6">
    <location>
        <begin position="188"/>
        <end position="206"/>
    </location>
</feature>
<comment type="caution">
    <text evidence="9">The sequence shown here is derived from an EMBL/GenBank/DDBJ whole genome shotgun (WGS) entry which is preliminary data.</text>
</comment>